<dbReference type="EMBL" id="JADMKS010000008">
    <property type="protein sequence ID" value="MBF6638885.1"/>
    <property type="molecule type" value="Genomic_DNA"/>
</dbReference>
<feature type="transmembrane region" description="Helical" evidence="6">
    <location>
        <begin position="361"/>
        <end position="379"/>
    </location>
</feature>
<dbReference type="PANTHER" id="PTHR30250">
    <property type="entry name" value="PST FAMILY PREDICTED COLANIC ACID TRANSPORTER"/>
    <property type="match status" value="1"/>
</dbReference>
<dbReference type="InterPro" id="IPR050833">
    <property type="entry name" value="Poly_Biosynth_Transport"/>
</dbReference>
<evidence type="ECO:0000256" key="6">
    <source>
        <dbReference type="SAM" id="Phobius"/>
    </source>
</evidence>
<organism evidence="7 8">
    <name type="scientific">Rouxiella silvae</name>
    <dbReference type="NCBI Taxonomy" id="1646373"/>
    <lineage>
        <taxon>Bacteria</taxon>
        <taxon>Pseudomonadati</taxon>
        <taxon>Pseudomonadota</taxon>
        <taxon>Gammaproteobacteria</taxon>
        <taxon>Enterobacterales</taxon>
        <taxon>Yersiniaceae</taxon>
        <taxon>Rouxiella</taxon>
    </lineage>
</organism>
<feature type="transmembrane region" description="Helical" evidence="6">
    <location>
        <begin position="226"/>
        <end position="250"/>
    </location>
</feature>
<proteinExistence type="predicted"/>
<evidence type="ECO:0000313" key="7">
    <source>
        <dbReference type="EMBL" id="MBF6638885.1"/>
    </source>
</evidence>
<feature type="transmembrane region" description="Helical" evidence="6">
    <location>
        <begin position="113"/>
        <end position="135"/>
    </location>
</feature>
<protein>
    <submittedName>
        <fullName evidence="7">Flippase</fullName>
    </submittedName>
</protein>
<dbReference type="Pfam" id="PF01943">
    <property type="entry name" value="Polysacc_synt"/>
    <property type="match status" value="1"/>
</dbReference>
<dbReference type="CDD" id="cd13128">
    <property type="entry name" value="MATE_Wzx_like"/>
    <property type="match status" value="1"/>
</dbReference>
<evidence type="ECO:0000313" key="8">
    <source>
        <dbReference type="Proteomes" id="UP000705283"/>
    </source>
</evidence>
<evidence type="ECO:0000256" key="4">
    <source>
        <dbReference type="ARBA" id="ARBA00022989"/>
    </source>
</evidence>
<reference evidence="7" key="1">
    <citation type="submission" date="2020-11" db="EMBL/GenBank/DDBJ databases">
        <authorList>
            <person name="Lee S.D."/>
        </authorList>
    </citation>
    <scope>NUCLEOTIDE SEQUENCE</scope>
    <source>
        <strain evidence="7">SAP-2</strain>
    </source>
</reference>
<feature type="transmembrane region" description="Helical" evidence="6">
    <location>
        <begin position="142"/>
        <end position="163"/>
    </location>
</feature>
<accession>A0AA40X566</accession>
<feature type="transmembrane region" description="Helical" evidence="6">
    <location>
        <begin position="12"/>
        <end position="33"/>
    </location>
</feature>
<comment type="subcellular location">
    <subcellularLocation>
        <location evidence="1">Cell membrane</location>
        <topology evidence="1">Multi-pass membrane protein</topology>
    </subcellularLocation>
</comment>
<dbReference type="PANTHER" id="PTHR30250:SF11">
    <property type="entry name" value="O-ANTIGEN TRANSPORTER-RELATED"/>
    <property type="match status" value="1"/>
</dbReference>
<dbReference type="GO" id="GO:0005886">
    <property type="term" value="C:plasma membrane"/>
    <property type="evidence" value="ECO:0007669"/>
    <property type="project" value="UniProtKB-SubCell"/>
</dbReference>
<keyword evidence="5 6" id="KW-0472">Membrane</keyword>
<evidence type="ECO:0000256" key="5">
    <source>
        <dbReference type="ARBA" id="ARBA00023136"/>
    </source>
</evidence>
<dbReference type="RefSeq" id="WP_082457444.1">
    <property type="nucleotide sequence ID" value="NZ_CBCSCF010000006.1"/>
</dbReference>
<feature type="transmembrane region" description="Helical" evidence="6">
    <location>
        <begin position="39"/>
        <end position="60"/>
    </location>
</feature>
<feature type="transmembrane region" description="Helical" evidence="6">
    <location>
        <begin position="81"/>
        <end position="107"/>
    </location>
</feature>
<feature type="transmembrane region" description="Helical" evidence="6">
    <location>
        <begin position="329"/>
        <end position="354"/>
    </location>
</feature>
<keyword evidence="2" id="KW-1003">Cell membrane</keyword>
<feature type="transmembrane region" description="Helical" evidence="6">
    <location>
        <begin position="297"/>
        <end position="317"/>
    </location>
</feature>
<comment type="caution">
    <text evidence="7">The sequence shown here is derived from an EMBL/GenBank/DDBJ whole genome shotgun (WGS) entry which is preliminary data.</text>
</comment>
<evidence type="ECO:0000256" key="2">
    <source>
        <dbReference type="ARBA" id="ARBA00022475"/>
    </source>
</evidence>
<evidence type="ECO:0000256" key="3">
    <source>
        <dbReference type="ARBA" id="ARBA00022692"/>
    </source>
</evidence>
<dbReference type="InterPro" id="IPR002797">
    <property type="entry name" value="Polysacc_synth"/>
</dbReference>
<feature type="transmembrane region" description="Helical" evidence="6">
    <location>
        <begin position="256"/>
        <end position="276"/>
    </location>
</feature>
<dbReference type="Proteomes" id="UP000705283">
    <property type="component" value="Unassembled WGS sequence"/>
</dbReference>
<evidence type="ECO:0000256" key="1">
    <source>
        <dbReference type="ARBA" id="ARBA00004651"/>
    </source>
</evidence>
<keyword evidence="3 6" id="KW-0812">Transmembrane</keyword>
<name>A0AA40X566_9GAMM</name>
<reference evidence="7" key="2">
    <citation type="submission" date="2022-09" db="EMBL/GenBank/DDBJ databases">
        <title>Rouxiella aceris sp. nov., isolated from tree sap and emended description of the genus Rhouxiella.</title>
        <authorList>
            <person name="Kim I.S."/>
        </authorList>
    </citation>
    <scope>NUCLEOTIDE SEQUENCE</scope>
    <source>
        <strain evidence="7">SAP-2</strain>
    </source>
</reference>
<dbReference type="AlphaFoldDB" id="A0AA40X566"/>
<feature type="transmembrane region" description="Helical" evidence="6">
    <location>
        <begin position="169"/>
        <end position="192"/>
    </location>
</feature>
<sequence>MNKTMVKNILSLFMIQGAGYILPLITLPYLVRVLGPSEYGVLGFSLAFVQYFTLLVQYGFDLSATNKIAIHKDNKTLVSQVFWGVLFCKTILVVLGALVMMAIILLVPSLKEYSTVIIVSYTSVIGAAYVPSWLFQGKEKMGWMAISNILAKIVTIPFIFILVSSPADTWIVALITGIGFILGSLFSFYMIYREKWIEWSRPSLEQVKELIQDGRYIFLSNIAGSLYVNSIPVFLGLAAGPVTVGFYVAADRIRQAIQGLMSPVTSVFYPRISALMSTDKVKGLKMIRMLLVGQNAVALFMTLFLMIFSSQIIHLFYGETYQESVSILALLAPLIFFISVSTVLGVQGMLIIGMRKEFSQILWLGAILNTAIIFPLIGLAGADGAAISVLFTEALVAILIVAKTKSIWRRS</sequence>
<gene>
    <name evidence="7" type="ORF">ITX54_19660</name>
</gene>
<feature type="transmembrane region" description="Helical" evidence="6">
    <location>
        <begin position="385"/>
        <end position="402"/>
    </location>
</feature>
<keyword evidence="4 6" id="KW-1133">Transmembrane helix</keyword>